<keyword evidence="4" id="KW-0949">S-adenosyl-L-methionine</keyword>
<dbReference type="PRINTS" id="PR00506">
    <property type="entry name" value="D21N6MTFRASE"/>
</dbReference>
<reference evidence="8" key="1">
    <citation type="submission" date="2015-01" db="EMBL/GenBank/DDBJ databases">
        <authorList>
            <person name="Manzoor Shahid"/>
            <person name="Zubair Saima"/>
        </authorList>
    </citation>
    <scope>NUCLEOTIDE SEQUENCE [LARGE SCALE GENOMIC DNA]</scope>
    <source>
        <strain evidence="8">Sp3</strain>
    </source>
</reference>
<dbReference type="EMBL" id="CDRZ01000241">
    <property type="protein sequence ID" value="CEO89320.1"/>
    <property type="molecule type" value="Genomic_DNA"/>
</dbReference>
<dbReference type="InterPro" id="IPR029063">
    <property type="entry name" value="SAM-dependent_MTases_sf"/>
</dbReference>
<feature type="domain" description="DNA methylase N-4/N-6" evidence="6">
    <location>
        <begin position="130"/>
        <end position="445"/>
    </location>
</feature>
<dbReference type="REBASE" id="132407">
    <property type="entry name" value="M.SscSp3ORF440028P"/>
</dbReference>
<dbReference type="GO" id="GO:0003677">
    <property type="term" value="F:DNA binding"/>
    <property type="evidence" value="ECO:0007669"/>
    <property type="project" value="InterPro"/>
</dbReference>
<protein>
    <submittedName>
        <fullName evidence="7">Site-specific DNA-methyltransferase (Adenine-specific)</fullName>
        <ecNumber evidence="7">2.1.1.72</ecNumber>
    </submittedName>
</protein>
<dbReference type="PIRSF" id="PIRSF015855">
    <property type="entry name" value="TypeIII_Mtase_mKpnI"/>
    <property type="match status" value="1"/>
</dbReference>
<dbReference type="Gene3D" id="3.40.50.150">
    <property type="entry name" value="Vaccinia Virus protein VP39"/>
    <property type="match status" value="1"/>
</dbReference>
<dbReference type="GO" id="GO:0032259">
    <property type="term" value="P:methylation"/>
    <property type="evidence" value="ECO:0007669"/>
    <property type="project" value="UniProtKB-KW"/>
</dbReference>
<dbReference type="AlphaFoldDB" id="A0A0B7MGY5"/>
<proteinExistence type="inferred from homology"/>
<accession>A0A0B7MGY5</accession>
<dbReference type="SUPFAM" id="SSF53335">
    <property type="entry name" value="S-adenosyl-L-methionine-dependent methyltransferases"/>
    <property type="match status" value="1"/>
</dbReference>
<organism evidence="7 8">
    <name type="scientific">Syntrophaceticus schinkii</name>
    <dbReference type="NCBI Taxonomy" id="499207"/>
    <lineage>
        <taxon>Bacteria</taxon>
        <taxon>Bacillati</taxon>
        <taxon>Bacillota</taxon>
        <taxon>Clostridia</taxon>
        <taxon>Thermoanaerobacterales</taxon>
        <taxon>Thermoanaerobacterales Family III. Incertae Sedis</taxon>
        <taxon>Syntrophaceticus</taxon>
    </lineage>
</organism>
<keyword evidence="5" id="KW-0680">Restriction system</keyword>
<dbReference type="RefSeq" id="WP_044665295.1">
    <property type="nucleotide sequence ID" value="NZ_CDRZ01000241.1"/>
</dbReference>
<dbReference type="GO" id="GO:0009007">
    <property type="term" value="F:site-specific DNA-methyltransferase (adenine-specific) activity"/>
    <property type="evidence" value="ECO:0007669"/>
    <property type="project" value="UniProtKB-EC"/>
</dbReference>
<evidence type="ECO:0000259" key="6">
    <source>
        <dbReference type="Pfam" id="PF01555"/>
    </source>
</evidence>
<dbReference type="GO" id="GO:0008170">
    <property type="term" value="F:N-methyltransferase activity"/>
    <property type="evidence" value="ECO:0007669"/>
    <property type="project" value="InterPro"/>
</dbReference>
<evidence type="ECO:0000256" key="4">
    <source>
        <dbReference type="ARBA" id="ARBA00022691"/>
    </source>
</evidence>
<sequence length="657" mass="75501">MSRKERGPERLDLRSMDISADNRAKLKQLFPSVFTETRNEKGELVESIDFEKLKAELGTFSDLFESRRERYGMDWPGKKDCLKIIQQSSIGTLKPCQEESVNFGTTENLFIEGDNLEVLKLLQKSYYGKVKMIYIDPPYNTGKEFIYPDNYQESLDTYLSYAGLVDGEGKKSSTNTPNEGRFHTKWLNMMYPRLYLARILLREDGVIFISIDDNEVSNLRKLCDEIFGEENFVATIIWQKVFSPKNTAKHFSEDHDYILTYAKNAEVWVPNLLPRTKSMKSRYRNSDNDPRGSWSSSDLCARNYYGEGTYSVICPSGRVIEGPPKGTYWRVSKEKFEQLDKDNRIWWGVNGNNMPRLKRFLKEVKHGIVPQTLWRYKDVGHTQEAKKELLAHVAFSSSDSVFDTPKPTRLVAKMLQIATKDDGGDIVLDFFAGSCSAAEAVFKQNIYDNGNRKFIMVQLPELIEDRHLQSIADIGKERIRRVIQKIEEEQAAKEREAKGQLPGFEEKQPDLDLGFKVFKLDRSNFKIWNDTDVDISEKELVRQLTLFIDHIDPEAKQEDILYELLLKAGFMPTEKVEKLEMAGKTVFSIADGALLICLEDEITSELIDMVAEAEPMQFICLDQGFQGNDQLKANAVQTFAARSQGRDKTEQIVFRTV</sequence>
<dbReference type="InterPro" id="IPR002052">
    <property type="entry name" value="DNA_methylase_N6_adenine_CS"/>
</dbReference>
<evidence type="ECO:0000256" key="1">
    <source>
        <dbReference type="ARBA" id="ARBA00006594"/>
    </source>
</evidence>
<dbReference type="InterPro" id="IPR002941">
    <property type="entry name" value="DNA_methylase_N4/N6"/>
</dbReference>
<dbReference type="PROSITE" id="PS00092">
    <property type="entry name" value="N6_MTASE"/>
    <property type="match status" value="1"/>
</dbReference>
<dbReference type="Proteomes" id="UP000046155">
    <property type="component" value="Unassembled WGS sequence"/>
</dbReference>
<evidence type="ECO:0000256" key="5">
    <source>
        <dbReference type="ARBA" id="ARBA00022747"/>
    </source>
</evidence>
<evidence type="ECO:0000256" key="3">
    <source>
        <dbReference type="ARBA" id="ARBA00022679"/>
    </source>
</evidence>
<keyword evidence="3 7" id="KW-0808">Transferase</keyword>
<evidence type="ECO:0000256" key="2">
    <source>
        <dbReference type="ARBA" id="ARBA00022603"/>
    </source>
</evidence>
<dbReference type="OrthoDB" id="9800801at2"/>
<evidence type="ECO:0000313" key="7">
    <source>
        <dbReference type="EMBL" id="CEO89320.1"/>
    </source>
</evidence>
<keyword evidence="2 7" id="KW-0489">Methyltransferase</keyword>
<dbReference type="InterPro" id="IPR002295">
    <property type="entry name" value="N4/N6-MTase_EcoPI_Mod-like"/>
</dbReference>
<comment type="similarity">
    <text evidence="1">Belongs to the N(4)/N(6)-methyltransferase family.</text>
</comment>
<evidence type="ECO:0000313" key="8">
    <source>
        <dbReference type="Proteomes" id="UP000046155"/>
    </source>
</evidence>
<keyword evidence="8" id="KW-1185">Reference proteome</keyword>
<name>A0A0B7MGY5_9FIRM</name>
<gene>
    <name evidence="7" type="ORF">SSCH_440028</name>
</gene>
<dbReference type="GO" id="GO:0009307">
    <property type="term" value="P:DNA restriction-modification system"/>
    <property type="evidence" value="ECO:0007669"/>
    <property type="project" value="UniProtKB-KW"/>
</dbReference>
<dbReference type="EC" id="2.1.1.72" evidence="7"/>
<dbReference type="Pfam" id="PF01555">
    <property type="entry name" value="N6_N4_Mtase"/>
    <property type="match status" value="1"/>
</dbReference>